<feature type="non-terminal residue" evidence="2">
    <location>
        <position position="175"/>
    </location>
</feature>
<name>A0AAD7HLW9_9AGAR</name>
<organism evidence="2 3">
    <name type="scientific">Mycena maculata</name>
    <dbReference type="NCBI Taxonomy" id="230809"/>
    <lineage>
        <taxon>Eukaryota</taxon>
        <taxon>Fungi</taxon>
        <taxon>Dikarya</taxon>
        <taxon>Basidiomycota</taxon>
        <taxon>Agaricomycotina</taxon>
        <taxon>Agaricomycetes</taxon>
        <taxon>Agaricomycetidae</taxon>
        <taxon>Agaricales</taxon>
        <taxon>Marasmiineae</taxon>
        <taxon>Mycenaceae</taxon>
        <taxon>Mycena</taxon>
    </lineage>
</organism>
<feature type="non-terminal residue" evidence="2">
    <location>
        <position position="1"/>
    </location>
</feature>
<evidence type="ECO:0000313" key="2">
    <source>
        <dbReference type="EMBL" id="KAJ7723613.1"/>
    </source>
</evidence>
<evidence type="ECO:0000259" key="1">
    <source>
        <dbReference type="Pfam" id="PF18802"/>
    </source>
</evidence>
<reference evidence="2" key="1">
    <citation type="submission" date="2023-03" db="EMBL/GenBank/DDBJ databases">
        <title>Massive genome expansion in bonnet fungi (Mycena s.s.) driven by repeated elements and novel gene families across ecological guilds.</title>
        <authorList>
            <consortium name="Lawrence Berkeley National Laboratory"/>
            <person name="Harder C.B."/>
            <person name="Miyauchi S."/>
            <person name="Viragh M."/>
            <person name="Kuo A."/>
            <person name="Thoen E."/>
            <person name="Andreopoulos B."/>
            <person name="Lu D."/>
            <person name="Skrede I."/>
            <person name="Drula E."/>
            <person name="Henrissat B."/>
            <person name="Morin E."/>
            <person name="Kohler A."/>
            <person name="Barry K."/>
            <person name="LaButti K."/>
            <person name="Morin E."/>
            <person name="Salamov A."/>
            <person name="Lipzen A."/>
            <person name="Mereny Z."/>
            <person name="Hegedus B."/>
            <person name="Baldrian P."/>
            <person name="Stursova M."/>
            <person name="Weitz H."/>
            <person name="Taylor A."/>
            <person name="Grigoriev I.V."/>
            <person name="Nagy L.G."/>
            <person name="Martin F."/>
            <person name="Kauserud H."/>
        </authorList>
    </citation>
    <scope>NUCLEOTIDE SEQUENCE</scope>
    <source>
        <strain evidence="2">CBHHK188m</strain>
    </source>
</reference>
<protein>
    <recommendedName>
        <fullName evidence="1">CxC1-like cysteine cluster associated with KDZ transposases domain-containing protein</fullName>
    </recommendedName>
</protein>
<dbReference type="Proteomes" id="UP001215280">
    <property type="component" value="Unassembled WGS sequence"/>
</dbReference>
<keyword evidence="3" id="KW-1185">Reference proteome</keyword>
<evidence type="ECO:0000313" key="3">
    <source>
        <dbReference type="Proteomes" id="UP001215280"/>
    </source>
</evidence>
<feature type="domain" description="CxC1-like cysteine cluster associated with KDZ transposases" evidence="1">
    <location>
        <begin position="43"/>
        <end position="128"/>
    </location>
</feature>
<accession>A0AAD7HLW9</accession>
<sequence length="175" mass="19735">KKNNQWRRWSTNVIPQLVPIFIELMHTTKYLRDTSGLLLEAAPCACTKRALYVAIVRMNTIEHTHLSICPCSQAPSQLLRAGLFACSPLRPSLAVDLQVLDFAMRLFVNVPPNNTTFCNTLEGFLSSRGYKLTTKDTLLVRFGNALEWYTSLQHATKAKINAALDVVRSVLRDEE</sequence>
<comment type="caution">
    <text evidence="2">The sequence shown here is derived from an EMBL/GenBank/DDBJ whole genome shotgun (WGS) entry which is preliminary data.</text>
</comment>
<dbReference type="Pfam" id="PF18802">
    <property type="entry name" value="CxC1"/>
    <property type="match status" value="1"/>
</dbReference>
<gene>
    <name evidence="2" type="ORF">DFH07DRAFT_705461</name>
</gene>
<dbReference type="EMBL" id="JARJLG010000245">
    <property type="protein sequence ID" value="KAJ7723613.1"/>
    <property type="molecule type" value="Genomic_DNA"/>
</dbReference>
<dbReference type="InterPro" id="IPR041320">
    <property type="entry name" value="CxC1"/>
</dbReference>
<dbReference type="AlphaFoldDB" id="A0AAD7HLW9"/>
<proteinExistence type="predicted"/>